<dbReference type="GO" id="GO:0016853">
    <property type="term" value="F:isomerase activity"/>
    <property type="evidence" value="ECO:0007669"/>
    <property type="project" value="UniProtKB-KW"/>
</dbReference>
<keyword evidence="3" id="KW-1185">Reference proteome</keyword>
<reference evidence="2 3" key="1">
    <citation type="submission" date="2020-05" db="EMBL/GenBank/DDBJ databases">
        <authorList>
            <person name="Mo P."/>
        </authorList>
    </citation>
    <scope>NUCLEOTIDE SEQUENCE [LARGE SCALE GENOMIC DNA]</scope>
    <source>
        <strain evidence="2 3">Gen01</strain>
    </source>
</reference>
<dbReference type="InterPro" id="IPR017517">
    <property type="entry name" value="Maleyloyr_isom"/>
</dbReference>
<dbReference type="Pfam" id="PF11716">
    <property type="entry name" value="MDMPI_N"/>
    <property type="match status" value="1"/>
</dbReference>
<sequence>MVEQVLGSGEITAAVGRERREFADWLEELGDADWDARSLCTAWTVREVVAHLTWTTRASIPVLVRAAVRARGSFDRMEVDLARDRAARFTPAELVGQLRESAESSRRFPGSTPMDPLMDLVIHGQDVARPLRRPREVRTEVALPSLVYVAANRFMGGPKRVAGLELVASDAEWSSGEGPAVRGTVADLLLAVSGRPAALPHLSGPGVDVLAGRLATA</sequence>
<evidence type="ECO:0000259" key="1">
    <source>
        <dbReference type="Pfam" id="PF11716"/>
    </source>
</evidence>
<name>A0A6M6JUY6_9PSEU</name>
<feature type="domain" description="Mycothiol-dependent maleylpyruvate isomerase metal-binding" evidence="1">
    <location>
        <begin position="16"/>
        <end position="120"/>
    </location>
</feature>
<dbReference type="RefSeq" id="WP_172168944.1">
    <property type="nucleotide sequence ID" value="NZ_CP053564.1"/>
</dbReference>
<dbReference type="EMBL" id="CP053564">
    <property type="protein sequence ID" value="QJY50846.1"/>
    <property type="molecule type" value="Genomic_DNA"/>
</dbReference>
<dbReference type="AlphaFoldDB" id="A0A6M6JUY6"/>
<dbReference type="NCBIfam" id="TIGR03083">
    <property type="entry name" value="maleylpyruvate isomerase family mycothiol-dependent enzyme"/>
    <property type="match status" value="1"/>
</dbReference>
<dbReference type="SUPFAM" id="SSF109854">
    <property type="entry name" value="DinB/YfiT-like putative metalloenzymes"/>
    <property type="match status" value="1"/>
</dbReference>
<proteinExistence type="predicted"/>
<evidence type="ECO:0000313" key="2">
    <source>
        <dbReference type="EMBL" id="QJY50846.1"/>
    </source>
</evidence>
<accession>A0A6M6JUY6</accession>
<dbReference type="GO" id="GO:0046872">
    <property type="term" value="F:metal ion binding"/>
    <property type="evidence" value="ECO:0007669"/>
    <property type="project" value="InterPro"/>
</dbReference>
<dbReference type="Gene3D" id="1.20.120.450">
    <property type="entry name" value="dinb family like domain"/>
    <property type="match status" value="1"/>
</dbReference>
<dbReference type="KEGG" id="pbro:HOP40_23250"/>
<keyword evidence="2" id="KW-0413">Isomerase</keyword>
<dbReference type="InterPro" id="IPR024344">
    <property type="entry name" value="MDMPI_metal-binding"/>
</dbReference>
<keyword evidence="2" id="KW-0670">Pyruvate</keyword>
<protein>
    <submittedName>
        <fullName evidence="2">Maleylpyruvate isomerase family mycothiol-dependent enzyme</fullName>
    </submittedName>
</protein>
<dbReference type="InterPro" id="IPR034660">
    <property type="entry name" value="DinB/YfiT-like"/>
</dbReference>
<dbReference type="Proteomes" id="UP000505377">
    <property type="component" value="Chromosome"/>
</dbReference>
<gene>
    <name evidence="2" type="ORF">HOP40_23250</name>
</gene>
<evidence type="ECO:0000313" key="3">
    <source>
        <dbReference type="Proteomes" id="UP000505377"/>
    </source>
</evidence>
<organism evidence="2 3">
    <name type="scientific">Pseudonocardia broussonetiae</name>
    <dbReference type="NCBI Taxonomy" id="2736640"/>
    <lineage>
        <taxon>Bacteria</taxon>
        <taxon>Bacillati</taxon>
        <taxon>Actinomycetota</taxon>
        <taxon>Actinomycetes</taxon>
        <taxon>Pseudonocardiales</taxon>
        <taxon>Pseudonocardiaceae</taxon>
        <taxon>Pseudonocardia</taxon>
    </lineage>
</organism>